<keyword evidence="2" id="KW-1185">Reference proteome</keyword>
<reference evidence="1 2" key="1">
    <citation type="submission" date="2017-06" db="EMBL/GenBank/DDBJ databases">
        <authorList>
            <person name="Varghese N."/>
            <person name="Submissions S."/>
        </authorList>
    </citation>
    <scope>NUCLEOTIDE SEQUENCE [LARGE SCALE GENOMIC DNA]</scope>
    <source>
        <strain evidence="1 2">DSM 26989</strain>
    </source>
</reference>
<dbReference type="AlphaFoldDB" id="A0AA94LJ57"/>
<gene>
    <name evidence="1" type="ORF">SAMN06265364_10330</name>
</gene>
<comment type="caution">
    <text evidence="1">The sequence shown here is derived from an EMBL/GenBank/DDBJ whole genome shotgun (WGS) entry which is preliminary data.</text>
</comment>
<evidence type="ECO:0000313" key="2">
    <source>
        <dbReference type="Proteomes" id="UP000198427"/>
    </source>
</evidence>
<organism evidence="1 2">
    <name type="scientific">Prevotella jejuni</name>
    <dbReference type="NCBI Taxonomy" id="1177574"/>
    <lineage>
        <taxon>Bacteria</taxon>
        <taxon>Pseudomonadati</taxon>
        <taxon>Bacteroidota</taxon>
        <taxon>Bacteroidia</taxon>
        <taxon>Bacteroidales</taxon>
        <taxon>Prevotellaceae</taxon>
        <taxon>Prevotella</taxon>
    </lineage>
</organism>
<proteinExistence type="predicted"/>
<dbReference type="Proteomes" id="UP000198427">
    <property type="component" value="Unassembled WGS sequence"/>
</dbReference>
<protein>
    <submittedName>
        <fullName evidence="1">Uncharacterized protein</fullName>
    </submittedName>
</protein>
<dbReference type="EMBL" id="FZNZ01000003">
    <property type="protein sequence ID" value="SNR65189.1"/>
    <property type="molecule type" value="Genomic_DNA"/>
</dbReference>
<accession>A0AA94LJ57</accession>
<sequence>MDLPQPLRRRGAPNRIKIAVILFIKKFPQMRTSSSINIQPPTPITQAEYLLLGEHFIIT</sequence>
<name>A0AA94LJ57_9BACT</name>
<evidence type="ECO:0000313" key="1">
    <source>
        <dbReference type="EMBL" id="SNR65189.1"/>
    </source>
</evidence>